<feature type="compositionally biased region" description="Basic and acidic residues" evidence="1">
    <location>
        <begin position="1371"/>
        <end position="1381"/>
    </location>
</feature>
<accession>A0AAD4N5G8</accession>
<comment type="caution">
    <text evidence="2">The sequence shown here is derived from an EMBL/GenBank/DDBJ whole genome shotgun (WGS) entry which is preliminary data.</text>
</comment>
<feature type="compositionally biased region" description="Basic and acidic residues" evidence="1">
    <location>
        <begin position="1146"/>
        <end position="1156"/>
    </location>
</feature>
<name>A0AAD4N5G8_9BILA</name>
<feature type="region of interest" description="Disordered" evidence="1">
    <location>
        <begin position="1"/>
        <end position="116"/>
    </location>
</feature>
<feature type="compositionally biased region" description="Polar residues" evidence="1">
    <location>
        <begin position="305"/>
        <end position="325"/>
    </location>
</feature>
<feature type="region of interest" description="Disordered" evidence="1">
    <location>
        <begin position="1370"/>
        <end position="1399"/>
    </location>
</feature>
<keyword evidence="3" id="KW-1185">Reference proteome</keyword>
<dbReference type="Proteomes" id="UP001201812">
    <property type="component" value="Unassembled WGS sequence"/>
</dbReference>
<feature type="compositionally biased region" description="Polar residues" evidence="1">
    <location>
        <begin position="65"/>
        <end position="80"/>
    </location>
</feature>
<evidence type="ECO:0000313" key="3">
    <source>
        <dbReference type="Proteomes" id="UP001201812"/>
    </source>
</evidence>
<dbReference type="EMBL" id="JAKKPZ010000008">
    <property type="protein sequence ID" value="KAI1717971.1"/>
    <property type="molecule type" value="Genomic_DNA"/>
</dbReference>
<sequence>MEGNDEERKPTDKHDSLPKEDSSTVRQRPPRPPQPQRRNVPSTADADPNRPVARSRVVDIGVRNPTWSVTRRQRTETSPSPVRGEGSRSGSRGRDADSEPSTSGETHYRSKTITSTERVQILQMPLELTDVDTEHLRYLTMSPSEASRQVSSTTTILEAGGTPIIAGIGPRGIPTISGTYFNRDCRQTTTIITTTTTTYKILEDEPDSDEFELINLPSEENVGLTVDMPMSIDSTIGQSSSKINFLSSSSTATSSPICSTSEAPSDDISLISAENEEENFLYRTRELVNEDIINEQIANKRDEGVQTSNTPLSNENTSTFSSASPISQKSFSDFEHIEIDDVNQEQKNRKINKYIRLERDITPYVLDYHVNLYHTGISGHKIQDNVEIQQVSTEKPVEKTDTLGRITSLFRKSTAHEDYPPGLQHEGPVSETRRAHEISGSPLDTHASVYHSGRSDEAASVHREPAPAEKPVEKTDTLGRITSLFRKSTAHEDYPHGLLYEGPTTSTHMVNDIDRHPLDHHVSVYHSGRSDEAVPVHHEPAPAEKPVEKTDTLGRITSLFRKSTAHEDYPHGLLYEGPTTSTHMVNDINRHPLDHHVSVYHSGRSDEAVPVHHEPAPAEKPVEKTDTLGRITSLFRKSTAHEDYPHGLLYEGPTTSTYMVNDIDRHPLDHHVSVYHSGRSDEAVPVHHEPAPAEKPDEKTDTLGRITSLFRKSTAHEDYPHGLLYEGPVSETGRSHEISGSPLDTHVSVYHSGRSDEAVPVHHEPAPAEKPVEKTDTLGRITSLFRKSTAHEDYPHGLQHEGPVSETGRSHEISGSPLDTHVSVYHSGRSDEAVPVHREPAPAEKPIEKTDTLGRITSLFRKSTAHEDYPHGLLYEGPTTSTYMEDLMRLYQFTTNRHQLRSQSKRPTHWAESQAYSGRALLTKTILIGLQHEGPVSETGRSHEISGSPLDTHVSVYHSGRSDEAVPVHREPAPAEKPIEKTDTLGRITSLFRKSTAHEDYPHGLLYEGPTTSTHMVNDIDRHPLDHHVSVYHSGRSDEAVPVHHEPAPAEKPVEKTDTLGRITSLFRKSTAHEDYPHGLQHEGPVSEAGRSHEISGSPLDTHVSVYHSGRSDEAVPVHHEPAPAEKPVEKTDTLGRITSLFRKSTAHEDYPHGLQHEGPVSETGRSHEISGSPLDTHVSVYHSGRSDEAVPVHREPAPAEKPIEKTDTLGRITSLFRKSTAHEDYPHGLLYEGPTTSTHMVNDIDRHPLDHHVSVYHSGRSDEAVPVHHEPAPAEKPVEKTDTLGRITSLFRKSTAHEDYPHGLQHEGPVSETGRSHEISGSPLDTHVSVYHSGRSDEAVPVHHEPAPAEKPVEKTDTLGRITSLFRKSTAHEDYPHGLQHEGPVSETGRSHEISGSPLDTHVSVYHSGRSDEAVPVHHEPAPAEKPVEKTDTLGRITSLFRKSTAHEDYPHGLQHEGPVSETGRTHEISGSPLEPTCLYTTQEDLMRLYQFTTNRHQLRSQSKRPTHWAESQAYSGRALLTKTILTDYCMKGLQLRPTWKSTAHEDYPHGLLYEGPQFDPLVNDIPDHLEPRLSIPLRKI</sequence>
<feature type="region of interest" description="Disordered" evidence="1">
    <location>
        <begin position="680"/>
        <end position="699"/>
    </location>
</feature>
<feature type="compositionally biased region" description="Basic and acidic residues" evidence="1">
    <location>
        <begin position="1"/>
        <end position="23"/>
    </location>
</feature>
<feature type="compositionally biased region" description="Polar residues" evidence="1">
    <location>
        <begin position="100"/>
        <end position="116"/>
    </location>
</feature>
<feature type="region of interest" description="Disordered" evidence="1">
    <location>
        <begin position="1296"/>
        <end position="1330"/>
    </location>
</feature>
<evidence type="ECO:0000256" key="1">
    <source>
        <dbReference type="SAM" id="MobiDB-lite"/>
    </source>
</evidence>
<feature type="region of interest" description="Disordered" evidence="1">
    <location>
        <begin position="413"/>
        <end position="472"/>
    </location>
</feature>
<organism evidence="2 3">
    <name type="scientific">Ditylenchus destructor</name>
    <dbReference type="NCBI Taxonomy" id="166010"/>
    <lineage>
        <taxon>Eukaryota</taxon>
        <taxon>Metazoa</taxon>
        <taxon>Ecdysozoa</taxon>
        <taxon>Nematoda</taxon>
        <taxon>Chromadorea</taxon>
        <taxon>Rhabditida</taxon>
        <taxon>Tylenchina</taxon>
        <taxon>Tylenchomorpha</taxon>
        <taxon>Sphaerularioidea</taxon>
        <taxon>Anguinidae</taxon>
        <taxon>Anguininae</taxon>
        <taxon>Ditylenchus</taxon>
    </lineage>
</organism>
<feature type="compositionally biased region" description="Basic and acidic residues" evidence="1">
    <location>
        <begin position="1071"/>
        <end position="1081"/>
    </location>
</feature>
<feature type="region of interest" description="Disordered" evidence="1">
    <location>
        <begin position="301"/>
        <end position="325"/>
    </location>
</feature>
<reference evidence="2" key="1">
    <citation type="submission" date="2022-01" db="EMBL/GenBank/DDBJ databases">
        <title>Genome Sequence Resource for Two Populations of Ditylenchus destructor, the Migratory Endoparasitic Phytonematode.</title>
        <authorList>
            <person name="Zhang H."/>
            <person name="Lin R."/>
            <person name="Xie B."/>
        </authorList>
    </citation>
    <scope>NUCLEOTIDE SEQUENCE</scope>
    <source>
        <strain evidence="2">BazhouSP</strain>
    </source>
</reference>
<feature type="compositionally biased region" description="Basic and acidic residues" evidence="1">
    <location>
        <begin position="453"/>
        <end position="472"/>
    </location>
</feature>
<protein>
    <submittedName>
        <fullName evidence="2">Uncharacterized protein</fullName>
    </submittedName>
</protein>
<feature type="compositionally biased region" description="Basic and acidic residues" evidence="1">
    <location>
        <begin position="1296"/>
        <end position="1306"/>
    </location>
</feature>
<feature type="region of interest" description="Disordered" evidence="1">
    <location>
        <begin position="793"/>
        <end position="814"/>
    </location>
</feature>
<feature type="region of interest" description="Disordered" evidence="1">
    <location>
        <begin position="1071"/>
        <end position="1105"/>
    </location>
</feature>
<evidence type="ECO:0000313" key="2">
    <source>
        <dbReference type="EMBL" id="KAI1717971.1"/>
    </source>
</evidence>
<feature type="region of interest" description="Disordered" evidence="1">
    <location>
        <begin position="1450"/>
        <end position="1477"/>
    </location>
</feature>
<gene>
    <name evidence="2" type="ORF">DdX_06380</name>
</gene>
<feature type="region of interest" description="Disordered" evidence="1">
    <location>
        <begin position="1146"/>
        <end position="1170"/>
    </location>
</feature>
<proteinExistence type="predicted"/>